<keyword evidence="3" id="KW-1185">Reference proteome</keyword>
<comment type="caution">
    <text evidence="2">The sequence shown here is derived from an EMBL/GenBank/DDBJ whole genome shotgun (WGS) entry which is preliminary data.</text>
</comment>
<feature type="chain" id="PRO_5045757001" evidence="1">
    <location>
        <begin position="17"/>
        <end position="67"/>
    </location>
</feature>
<protein>
    <submittedName>
        <fullName evidence="2">Uncharacterized protein</fullName>
    </submittedName>
</protein>
<reference evidence="2 3" key="1">
    <citation type="journal article" date="2022" name="Allergy">
        <title>Genome assembly and annotation of Periplaneta americana reveal a comprehensive cockroach allergen profile.</title>
        <authorList>
            <person name="Wang L."/>
            <person name="Xiong Q."/>
            <person name="Saelim N."/>
            <person name="Wang L."/>
            <person name="Nong W."/>
            <person name="Wan A.T."/>
            <person name="Shi M."/>
            <person name="Liu X."/>
            <person name="Cao Q."/>
            <person name="Hui J.H.L."/>
            <person name="Sookrung N."/>
            <person name="Leung T.F."/>
            <person name="Tungtrongchitr A."/>
            <person name="Tsui S.K.W."/>
        </authorList>
    </citation>
    <scope>NUCLEOTIDE SEQUENCE [LARGE SCALE GENOMIC DNA]</scope>
    <source>
        <strain evidence="2">PWHHKU_190912</strain>
    </source>
</reference>
<dbReference type="Proteomes" id="UP001148838">
    <property type="component" value="Unassembled WGS sequence"/>
</dbReference>
<evidence type="ECO:0000256" key="1">
    <source>
        <dbReference type="SAM" id="SignalP"/>
    </source>
</evidence>
<evidence type="ECO:0000313" key="3">
    <source>
        <dbReference type="Proteomes" id="UP001148838"/>
    </source>
</evidence>
<gene>
    <name evidence="2" type="ORF">ANN_22986</name>
</gene>
<organism evidence="2 3">
    <name type="scientific">Periplaneta americana</name>
    <name type="common">American cockroach</name>
    <name type="synonym">Blatta americana</name>
    <dbReference type="NCBI Taxonomy" id="6978"/>
    <lineage>
        <taxon>Eukaryota</taxon>
        <taxon>Metazoa</taxon>
        <taxon>Ecdysozoa</taxon>
        <taxon>Arthropoda</taxon>
        <taxon>Hexapoda</taxon>
        <taxon>Insecta</taxon>
        <taxon>Pterygota</taxon>
        <taxon>Neoptera</taxon>
        <taxon>Polyneoptera</taxon>
        <taxon>Dictyoptera</taxon>
        <taxon>Blattodea</taxon>
        <taxon>Blattoidea</taxon>
        <taxon>Blattidae</taxon>
        <taxon>Blattinae</taxon>
        <taxon>Periplaneta</taxon>
    </lineage>
</organism>
<name>A0ABQ8SJU0_PERAM</name>
<sequence>MAGLFFSHFLFVLGHGSGPRRVRVIVKSWWNDDNGEGKPENPKKTPRSCFVHPKFLRDLDANKPGSP</sequence>
<accession>A0ABQ8SJU0</accession>
<proteinExistence type="predicted"/>
<feature type="signal peptide" evidence="1">
    <location>
        <begin position="1"/>
        <end position="16"/>
    </location>
</feature>
<keyword evidence="1" id="KW-0732">Signal</keyword>
<evidence type="ECO:0000313" key="2">
    <source>
        <dbReference type="EMBL" id="KAJ4434424.1"/>
    </source>
</evidence>
<dbReference type="EMBL" id="JAJSOF020000025">
    <property type="protein sequence ID" value="KAJ4434424.1"/>
    <property type="molecule type" value="Genomic_DNA"/>
</dbReference>